<feature type="domain" description="Cyclin N-terminal" evidence="1">
    <location>
        <begin position="53"/>
        <end position="192"/>
    </location>
</feature>
<dbReference type="SUPFAM" id="SSF47954">
    <property type="entry name" value="Cyclin-like"/>
    <property type="match status" value="1"/>
</dbReference>
<evidence type="ECO:0000259" key="1">
    <source>
        <dbReference type="Pfam" id="PF00134"/>
    </source>
</evidence>
<reference evidence="2" key="1">
    <citation type="submission" date="2021-01" db="EMBL/GenBank/DDBJ databases">
        <authorList>
            <person name="Corre E."/>
            <person name="Pelletier E."/>
            <person name="Niang G."/>
            <person name="Scheremetjew M."/>
            <person name="Finn R."/>
            <person name="Kale V."/>
            <person name="Holt S."/>
            <person name="Cochrane G."/>
            <person name="Meng A."/>
            <person name="Brown T."/>
            <person name="Cohen L."/>
        </authorList>
    </citation>
    <scope>NUCLEOTIDE SEQUENCE</scope>
    <source>
        <strain evidence="2">MM31A-1</strain>
    </source>
</reference>
<organism evidence="2">
    <name type="scientific">Chaetoceros debilis</name>
    <dbReference type="NCBI Taxonomy" id="122233"/>
    <lineage>
        <taxon>Eukaryota</taxon>
        <taxon>Sar</taxon>
        <taxon>Stramenopiles</taxon>
        <taxon>Ochrophyta</taxon>
        <taxon>Bacillariophyta</taxon>
        <taxon>Coscinodiscophyceae</taxon>
        <taxon>Chaetocerotophycidae</taxon>
        <taxon>Chaetocerotales</taxon>
        <taxon>Chaetocerotaceae</taxon>
        <taxon>Chaetoceros</taxon>
    </lineage>
</organism>
<name>A0A6S8UDP9_9STRA</name>
<evidence type="ECO:0000313" key="3">
    <source>
        <dbReference type="EMBL" id="CAE0464852.1"/>
    </source>
</evidence>
<dbReference type="Pfam" id="PF00134">
    <property type="entry name" value="Cyclin_N"/>
    <property type="match status" value="1"/>
</dbReference>
<gene>
    <name evidence="2" type="ORF">CDEB00056_LOCUS9692</name>
    <name evidence="3" type="ORF">CDEB00056_LOCUS9693</name>
</gene>
<dbReference type="InterPro" id="IPR036915">
    <property type="entry name" value="Cyclin-like_sf"/>
</dbReference>
<dbReference type="Gene3D" id="1.10.472.10">
    <property type="entry name" value="Cyclin-like"/>
    <property type="match status" value="1"/>
</dbReference>
<dbReference type="InterPro" id="IPR039361">
    <property type="entry name" value="Cyclin"/>
</dbReference>
<dbReference type="PANTHER" id="PTHR10177">
    <property type="entry name" value="CYCLINS"/>
    <property type="match status" value="1"/>
</dbReference>
<dbReference type="EMBL" id="HBIO01012485">
    <property type="protein sequence ID" value="CAE0464851.1"/>
    <property type="molecule type" value="Transcribed_RNA"/>
</dbReference>
<dbReference type="InterPro" id="IPR006671">
    <property type="entry name" value="Cyclin_N"/>
</dbReference>
<dbReference type="AlphaFoldDB" id="A0A6S8UDP9"/>
<sequence>MASSSMPSSMPFQALHATSKDSKLDAMTEQIYGLLHREFDYIRMASTQSKPVSLPRLHAQWRPSIFEWFYKIIDHFLLERGIVAIAMDYVDRFLLTTSCRQLDNASSFKMEGLRDLDKMPVKTYQLVAMSSLYVAMKLHAGNEPGSEAHPWRTKRKTFCINGFVKLSRGQFIAEDVLSMESLILQTLTWKMNPVTVSCFLDSFMDLFPRPKEILRELTRDGARPKPDILAKHRKHLGVAMHVLHELSRYLVELAICVPGLTPYFETDHSGQYMNQIAPSAISYAAILLALDMMSTSAIPQLARQMFVARVTKAQDSLVCALSSLSAIKYLRYDPRDPEVLELKHLILGSFVPSLVLGPLTGQEGPEGSTPTYHPFKVAKSAGMFNMRYFKNDDAPMISSPTSPLDSSMV</sequence>
<dbReference type="EMBL" id="HBIO01012486">
    <property type="protein sequence ID" value="CAE0464852.1"/>
    <property type="molecule type" value="Transcribed_RNA"/>
</dbReference>
<proteinExistence type="predicted"/>
<accession>A0A6S8UDP9</accession>
<evidence type="ECO:0000313" key="2">
    <source>
        <dbReference type="EMBL" id="CAE0464851.1"/>
    </source>
</evidence>
<protein>
    <recommendedName>
        <fullName evidence="1">Cyclin N-terminal domain-containing protein</fullName>
    </recommendedName>
</protein>